<evidence type="ECO:0000313" key="2">
    <source>
        <dbReference type="EMBL" id="RIB20157.1"/>
    </source>
</evidence>
<gene>
    <name evidence="2" type="ORF">C2G38_2180001</name>
</gene>
<dbReference type="AlphaFoldDB" id="A0A397VFQ3"/>
<dbReference type="PROSITE" id="PS50011">
    <property type="entry name" value="PROTEIN_KINASE_DOM"/>
    <property type="match status" value="1"/>
</dbReference>
<sequence>MANNNSANAKITDFGNAKSINTQANIHNGIFGRIPFLAPELFDPRKPDNIQHCMKTDIYSLGVIFWELSSGRPPFENQPHDFGLASRIFHGRRENTNYGTHEYRNLYIECWDADQDKRSDIDNVREMLKKFLNSNILPEVDASAINSEGTYSLFIDFKHVL</sequence>
<dbReference type="Pfam" id="PF00069">
    <property type="entry name" value="Pkinase"/>
    <property type="match status" value="1"/>
</dbReference>
<dbReference type="OrthoDB" id="2353542at2759"/>
<evidence type="ECO:0000259" key="1">
    <source>
        <dbReference type="PROSITE" id="PS50011"/>
    </source>
</evidence>
<comment type="caution">
    <text evidence="2">The sequence shown here is derived from an EMBL/GenBank/DDBJ whole genome shotgun (WGS) entry which is preliminary data.</text>
</comment>
<dbReference type="PANTHER" id="PTHR45756:SF1">
    <property type="entry name" value="PROTEIN KINASE DOMAIN CONTAINING PROTEIN"/>
    <property type="match status" value="1"/>
</dbReference>
<proteinExistence type="predicted"/>
<dbReference type="InterPro" id="IPR053215">
    <property type="entry name" value="TKL_Ser/Thr_kinase"/>
</dbReference>
<reference evidence="2 3" key="1">
    <citation type="submission" date="2018-06" db="EMBL/GenBank/DDBJ databases">
        <title>Comparative genomics reveals the genomic features of Rhizophagus irregularis, R. cerebriforme, R. diaphanum and Gigaspora rosea, and their symbiotic lifestyle signature.</title>
        <authorList>
            <person name="Morin E."/>
            <person name="San Clemente H."/>
            <person name="Chen E.C.H."/>
            <person name="De La Providencia I."/>
            <person name="Hainaut M."/>
            <person name="Kuo A."/>
            <person name="Kohler A."/>
            <person name="Murat C."/>
            <person name="Tang N."/>
            <person name="Roy S."/>
            <person name="Loubradou J."/>
            <person name="Henrissat B."/>
            <person name="Grigoriev I.V."/>
            <person name="Corradi N."/>
            <person name="Roux C."/>
            <person name="Martin F.M."/>
        </authorList>
    </citation>
    <scope>NUCLEOTIDE SEQUENCE [LARGE SCALE GENOMIC DNA]</scope>
    <source>
        <strain evidence="2 3">DAOM 194757</strain>
    </source>
</reference>
<evidence type="ECO:0000313" key="3">
    <source>
        <dbReference type="Proteomes" id="UP000266673"/>
    </source>
</evidence>
<keyword evidence="2" id="KW-0418">Kinase</keyword>
<dbReference type="STRING" id="44941.A0A397VFQ3"/>
<dbReference type="InterPro" id="IPR000719">
    <property type="entry name" value="Prot_kinase_dom"/>
</dbReference>
<organism evidence="2 3">
    <name type="scientific">Gigaspora rosea</name>
    <dbReference type="NCBI Taxonomy" id="44941"/>
    <lineage>
        <taxon>Eukaryota</taxon>
        <taxon>Fungi</taxon>
        <taxon>Fungi incertae sedis</taxon>
        <taxon>Mucoromycota</taxon>
        <taxon>Glomeromycotina</taxon>
        <taxon>Glomeromycetes</taxon>
        <taxon>Diversisporales</taxon>
        <taxon>Gigasporaceae</taxon>
        <taxon>Gigaspora</taxon>
    </lineage>
</organism>
<dbReference type="SUPFAM" id="SSF56112">
    <property type="entry name" value="Protein kinase-like (PK-like)"/>
    <property type="match status" value="1"/>
</dbReference>
<accession>A0A397VFQ3</accession>
<protein>
    <submittedName>
        <fullName evidence="2">Kinase-like domain-containing protein</fullName>
    </submittedName>
</protein>
<dbReference type="EMBL" id="QKWP01000433">
    <property type="protein sequence ID" value="RIB20157.1"/>
    <property type="molecule type" value="Genomic_DNA"/>
</dbReference>
<feature type="domain" description="Protein kinase" evidence="1">
    <location>
        <begin position="1"/>
        <end position="132"/>
    </location>
</feature>
<name>A0A397VFQ3_9GLOM</name>
<dbReference type="PANTHER" id="PTHR45756">
    <property type="entry name" value="PALMITOYLTRANSFERASE"/>
    <property type="match status" value="1"/>
</dbReference>
<keyword evidence="3" id="KW-1185">Reference proteome</keyword>
<dbReference type="Gene3D" id="1.10.510.10">
    <property type="entry name" value="Transferase(Phosphotransferase) domain 1"/>
    <property type="match status" value="1"/>
</dbReference>
<dbReference type="GO" id="GO:0004672">
    <property type="term" value="F:protein kinase activity"/>
    <property type="evidence" value="ECO:0007669"/>
    <property type="project" value="InterPro"/>
</dbReference>
<dbReference type="InterPro" id="IPR011009">
    <property type="entry name" value="Kinase-like_dom_sf"/>
</dbReference>
<keyword evidence="2" id="KW-0808">Transferase</keyword>
<dbReference type="Proteomes" id="UP000266673">
    <property type="component" value="Unassembled WGS sequence"/>
</dbReference>
<dbReference type="GO" id="GO:0005524">
    <property type="term" value="F:ATP binding"/>
    <property type="evidence" value="ECO:0007669"/>
    <property type="project" value="InterPro"/>
</dbReference>